<evidence type="ECO:0000313" key="3">
    <source>
        <dbReference type="Proteomes" id="UP000016887"/>
    </source>
</evidence>
<protein>
    <submittedName>
        <fullName evidence="2">Uncharacterized protein</fullName>
    </submittedName>
</protein>
<accession>U3TAQ9</accession>
<dbReference type="KEGG" id="acj:ACAM_0042"/>
<dbReference type="AlphaFoldDB" id="U3TAQ9"/>
<evidence type="ECO:0000256" key="1">
    <source>
        <dbReference type="SAM" id="Phobius"/>
    </source>
</evidence>
<name>U3TAQ9_9CREN</name>
<feature type="transmembrane region" description="Helical" evidence="1">
    <location>
        <begin position="148"/>
        <end position="169"/>
    </location>
</feature>
<feature type="transmembrane region" description="Helical" evidence="1">
    <location>
        <begin position="107"/>
        <end position="128"/>
    </location>
</feature>
<organism evidence="2 3">
    <name type="scientific">Aeropyrum camini SY1 = JCM 12091</name>
    <dbReference type="NCBI Taxonomy" id="1198449"/>
    <lineage>
        <taxon>Archaea</taxon>
        <taxon>Thermoproteota</taxon>
        <taxon>Thermoprotei</taxon>
        <taxon>Desulfurococcales</taxon>
        <taxon>Desulfurococcaceae</taxon>
        <taxon>Aeropyrum</taxon>
    </lineage>
</organism>
<dbReference type="STRING" id="1198449.ACAM_0042"/>
<feature type="transmembrane region" description="Helical" evidence="1">
    <location>
        <begin position="38"/>
        <end position="68"/>
    </location>
</feature>
<evidence type="ECO:0000313" key="2">
    <source>
        <dbReference type="EMBL" id="BAN89511.1"/>
    </source>
</evidence>
<keyword evidence="1" id="KW-0472">Membrane</keyword>
<feature type="transmembrane region" description="Helical" evidence="1">
    <location>
        <begin position="80"/>
        <end position="100"/>
    </location>
</feature>
<reference evidence="2 3" key="1">
    <citation type="journal article" date="2013" name="Appl. Environ. Microbiol.">
        <title>Variation of the Virus-Related Elements within Syntenic Genomes of the Hyperthermophilic Archaeon Aeropyrum.</title>
        <authorList>
            <person name="Daifuku T."/>
            <person name="Yoshida T."/>
            <person name="Kitamura T."/>
            <person name="Kawaichi S."/>
            <person name="Inoue T."/>
            <person name="Nomura K."/>
            <person name="Yoshida Y."/>
            <person name="Kuno S."/>
            <person name="Sako Y."/>
        </authorList>
    </citation>
    <scope>NUCLEOTIDE SEQUENCE [LARGE SCALE GENOMIC DNA]</scope>
    <source>
        <strain evidence="2 3">SY1</strain>
    </source>
</reference>
<feature type="transmembrane region" description="Helical" evidence="1">
    <location>
        <begin position="6"/>
        <end position="26"/>
    </location>
</feature>
<keyword evidence="1" id="KW-1133">Transmembrane helix</keyword>
<gene>
    <name evidence="2" type="ORF">ACAM_0042</name>
</gene>
<keyword evidence="3" id="KW-1185">Reference proteome</keyword>
<dbReference type="EMBL" id="AP012489">
    <property type="protein sequence ID" value="BAN89511.1"/>
    <property type="molecule type" value="Genomic_DNA"/>
</dbReference>
<dbReference type="Proteomes" id="UP000016887">
    <property type="component" value="Chromosome"/>
</dbReference>
<sequence length="177" mass="19460">MEVIEAILIFALVVYTPYIASALYYLRKGSMKLALCILSLALLLTLPSALIPIVPASLASIALIGFLAASRLEHMTRWPILWGFFIAGIVSGLVTVLFWFDSSDLSFYYNLPAVLLGDYLYELSIATIGDPTSSYAHYTIPPPLRTPWVYLPASIVAWSSVGVVIEAAAKLFRIGQW</sequence>
<proteinExistence type="predicted"/>
<keyword evidence="1" id="KW-0812">Transmembrane</keyword>
<dbReference type="GeneID" id="17109610"/>
<dbReference type="RefSeq" id="WP_022540792.1">
    <property type="nucleotide sequence ID" value="NC_022521.1"/>
</dbReference>